<feature type="transmembrane region" description="Helical" evidence="1">
    <location>
        <begin position="12"/>
        <end position="29"/>
    </location>
</feature>
<name>A0AAV4VAX2_CAEEX</name>
<gene>
    <name evidence="2" type="ORF">CEXT_144241</name>
</gene>
<dbReference type="AlphaFoldDB" id="A0AAV4VAX2"/>
<organism evidence="2 3">
    <name type="scientific">Caerostris extrusa</name>
    <name type="common">Bark spider</name>
    <name type="synonym">Caerostris bankana</name>
    <dbReference type="NCBI Taxonomy" id="172846"/>
    <lineage>
        <taxon>Eukaryota</taxon>
        <taxon>Metazoa</taxon>
        <taxon>Ecdysozoa</taxon>
        <taxon>Arthropoda</taxon>
        <taxon>Chelicerata</taxon>
        <taxon>Arachnida</taxon>
        <taxon>Araneae</taxon>
        <taxon>Araneomorphae</taxon>
        <taxon>Entelegynae</taxon>
        <taxon>Araneoidea</taxon>
        <taxon>Araneidae</taxon>
        <taxon>Caerostris</taxon>
    </lineage>
</organism>
<evidence type="ECO:0000313" key="2">
    <source>
        <dbReference type="EMBL" id="GIY67272.1"/>
    </source>
</evidence>
<keyword evidence="1" id="KW-1133">Transmembrane helix</keyword>
<keyword evidence="3" id="KW-1185">Reference proteome</keyword>
<proteinExistence type="predicted"/>
<reference evidence="2 3" key="1">
    <citation type="submission" date="2021-06" db="EMBL/GenBank/DDBJ databases">
        <title>Caerostris extrusa draft genome.</title>
        <authorList>
            <person name="Kono N."/>
            <person name="Arakawa K."/>
        </authorList>
    </citation>
    <scope>NUCLEOTIDE SEQUENCE [LARGE SCALE GENOMIC DNA]</scope>
</reference>
<keyword evidence="1" id="KW-0812">Transmembrane</keyword>
<dbReference type="Proteomes" id="UP001054945">
    <property type="component" value="Unassembled WGS sequence"/>
</dbReference>
<comment type="caution">
    <text evidence="2">The sequence shown here is derived from an EMBL/GenBank/DDBJ whole genome shotgun (WGS) entry which is preliminary data.</text>
</comment>
<keyword evidence="1" id="KW-0472">Membrane</keyword>
<sequence>MTFLSEGFDVFISLLTSVGGTLTSIPFVLRPRSSKCPHPSSLYRHFIGTSFRCCNAGANPYPQAGSTRGAGRSYPCDPMIEEVPAIN</sequence>
<protein>
    <submittedName>
        <fullName evidence="2">Uncharacterized protein</fullName>
    </submittedName>
</protein>
<evidence type="ECO:0000313" key="3">
    <source>
        <dbReference type="Proteomes" id="UP001054945"/>
    </source>
</evidence>
<evidence type="ECO:0000256" key="1">
    <source>
        <dbReference type="SAM" id="Phobius"/>
    </source>
</evidence>
<dbReference type="EMBL" id="BPLR01014221">
    <property type="protein sequence ID" value="GIY67272.1"/>
    <property type="molecule type" value="Genomic_DNA"/>
</dbReference>
<accession>A0AAV4VAX2</accession>